<name>A0A1G1YSJ9_9BACT</name>
<evidence type="ECO:0000313" key="12">
    <source>
        <dbReference type="EMBL" id="OGY55342.1"/>
    </source>
</evidence>
<keyword evidence="6 10" id="KW-0143">Chaperone</keyword>
<comment type="similarity">
    <text evidence="2 10 11">Belongs to the GrpE family.</text>
</comment>
<evidence type="ECO:0000256" key="3">
    <source>
        <dbReference type="ARBA" id="ARBA00011738"/>
    </source>
</evidence>
<dbReference type="InterPro" id="IPR000740">
    <property type="entry name" value="GrpE"/>
</dbReference>
<evidence type="ECO:0000256" key="7">
    <source>
        <dbReference type="ARBA" id="ARBA00053401"/>
    </source>
</evidence>
<dbReference type="GO" id="GO:0005737">
    <property type="term" value="C:cytoplasm"/>
    <property type="evidence" value="ECO:0007669"/>
    <property type="project" value="UniProtKB-SubCell"/>
</dbReference>
<keyword evidence="4 10" id="KW-0963">Cytoplasm</keyword>
<protein>
    <recommendedName>
        <fullName evidence="8 10">Protein GrpE</fullName>
    </recommendedName>
    <alternativeName>
        <fullName evidence="9 10">HSP-70 cofactor</fullName>
    </alternativeName>
</protein>
<evidence type="ECO:0000256" key="10">
    <source>
        <dbReference type="HAMAP-Rule" id="MF_01151"/>
    </source>
</evidence>
<evidence type="ECO:0000313" key="13">
    <source>
        <dbReference type="Proteomes" id="UP000176512"/>
    </source>
</evidence>
<keyword evidence="5 10" id="KW-0346">Stress response</keyword>
<dbReference type="Proteomes" id="UP000176512">
    <property type="component" value="Unassembled WGS sequence"/>
</dbReference>
<dbReference type="GO" id="GO:0006457">
    <property type="term" value="P:protein folding"/>
    <property type="evidence" value="ECO:0007669"/>
    <property type="project" value="InterPro"/>
</dbReference>
<comment type="subunit">
    <text evidence="3 10">Homodimer.</text>
</comment>
<evidence type="ECO:0000256" key="4">
    <source>
        <dbReference type="ARBA" id="ARBA00022490"/>
    </source>
</evidence>
<organism evidence="12 13">
    <name type="scientific">Candidatus Buchananbacteria bacterium RIFCSPLOWO2_01_FULL_46_12</name>
    <dbReference type="NCBI Taxonomy" id="1797546"/>
    <lineage>
        <taxon>Bacteria</taxon>
        <taxon>Candidatus Buchananiibacteriota</taxon>
    </lineage>
</organism>
<dbReference type="AlphaFoldDB" id="A0A1G1YSJ9"/>
<sequence>MEEQITPEELKKELEEAKAQRDEYLAGWQRARADFLNHKKEERERMQEFIKFAEEELLSELLPIVDNLELALVQLEGKEDAVSKGFSQIAIQLKSFLKDHEVQELKAKGERFNPEFHEAAEEVEKEGTEPGTVVEVLSKGYTLHGKLLRPAKVRIAK</sequence>
<dbReference type="Gene3D" id="2.30.22.10">
    <property type="entry name" value="Head domain of nucleotide exchange factor GrpE"/>
    <property type="match status" value="1"/>
</dbReference>
<dbReference type="InterPro" id="IPR009012">
    <property type="entry name" value="GrpE_head"/>
</dbReference>
<evidence type="ECO:0000256" key="9">
    <source>
        <dbReference type="ARBA" id="ARBA00076414"/>
    </source>
</evidence>
<evidence type="ECO:0000256" key="2">
    <source>
        <dbReference type="ARBA" id="ARBA00009054"/>
    </source>
</evidence>
<evidence type="ECO:0000256" key="11">
    <source>
        <dbReference type="RuleBase" id="RU004478"/>
    </source>
</evidence>
<dbReference type="Pfam" id="PF01025">
    <property type="entry name" value="GrpE"/>
    <property type="match status" value="1"/>
</dbReference>
<dbReference type="HAMAP" id="MF_01151">
    <property type="entry name" value="GrpE"/>
    <property type="match status" value="1"/>
</dbReference>
<dbReference type="PANTHER" id="PTHR21237">
    <property type="entry name" value="GRPE PROTEIN"/>
    <property type="match status" value="1"/>
</dbReference>
<comment type="function">
    <text evidence="7 10">Participates actively in the response to hyperosmotic and heat shock by preventing the aggregation of stress-denatured proteins, in association with DnaK and GrpE. It is the nucleotide exchange factor for DnaK and may function as a thermosensor. Unfolded proteins bind initially to DnaJ; upon interaction with the DnaJ-bound protein, DnaK hydrolyzes its bound ATP, resulting in the formation of a stable complex. GrpE releases ADP from DnaK; ATP binding to DnaK triggers the release of the substrate protein, thus completing the reaction cycle. Several rounds of ATP-dependent interactions between DnaJ, DnaK and GrpE are required for fully efficient folding.</text>
</comment>
<dbReference type="InterPro" id="IPR013805">
    <property type="entry name" value="GrpE_CC"/>
</dbReference>
<dbReference type="EMBL" id="MHIP01000007">
    <property type="protein sequence ID" value="OGY55342.1"/>
    <property type="molecule type" value="Genomic_DNA"/>
</dbReference>
<proteinExistence type="inferred from homology"/>
<dbReference type="CDD" id="cd00446">
    <property type="entry name" value="GrpE"/>
    <property type="match status" value="1"/>
</dbReference>
<evidence type="ECO:0000256" key="5">
    <source>
        <dbReference type="ARBA" id="ARBA00023016"/>
    </source>
</evidence>
<dbReference type="GO" id="GO:0051087">
    <property type="term" value="F:protein-folding chaperone binding"/>
    <property type="evidence" value="ECO:0007669"/>
    <property type="project" value="InterPro"/>
</dbReference>
<evidence type="ECO:0000256" key="1">
    <source>
        <dbReference type="ARBA" id="ARBA00004496"/>
    </source>
</evidence>
<dbReference type="GO" id="GO:0042803">
    <property type="term" value="F:protein homodimerization activity"/>
    <property type="evidence" value="ECO:0007669"/>
    <property type="project" value="InterPro"/>
</dbReference>
<dbReference type="PRINTS" id="PR00773">
    <property type="entry name" value="GRPEPROTEIN"/>
</dbReference>
<dbReference type="GO" id="GO:0051082">
    <property type="term" value="F:unfolded protein binding"/>
    <property type="evidence" value="ECO:0007669"/>
    <property type="project" value="TreeGrafter"/>
</dbReference>
<dbReference type="Gene3D" id="3.90.20.20">
    <property type="match status" value="1"/>
</dbReference>
<dbReference type="GO" id="GO:0000774">
    <property type="term" value="F:adenyl-nucleotide exchange factor activity"/>
    <property type="evidence" value="ECO:0007669"/>
    <property type="project" value="InterPro"/>
</dbReference>
<dbReference type="SUPFAM" id="SSF58014">
    <property type="entry name" value="Coiled-coil domain of nucleotide exchange factor GrpE"/>
    <property type="match status" value="1"/>
</dbReference>
<dbReference type="SUPFAM" id="SSF51064">
    <property type="entry name" value="Head domain of nucleotide exchange factor GrpE"/>
    <property type="match status" value="1"/>
</dbReference>
<comment type="caution">
    <text evidence="12">The sequence shown here is derived from an EMBL/GenBank/DDBJ whole genome shotgun (WGS) entry which is preliminary data.</text>
</comment>
<accession>A0A1G1YSJ9</accession>
<evidence type="ECO:0000256" key="8">
    <source>
        <dbReference type="ARBA" id="ARBA00072274"/>
    </source>
</evidence>
<reference evidence="12 13" key="1">
    <citation type="journal article" date="2016" name="Nat. Commun.">
        <title>Thousands of microbial genomes shed light on interconnected biogeochemical processes in an aquifer system.</title>
        <authorList>
            <person name="Anantharaman K."/>
            <person name="Brown C.T."/>
            <person name="Hug L.A."/>
            <person name="Sharon I."/>
            <person name="Castelle C.J."/>
            <person name="Probst A.J."/>
            <person name="Thomas B.C."/>
            <person name="Singh A."/>
            <person name="Wilkins M.J."/>
            <person name="Karaoz U."/>
            <person name="Brodie E.L."/>
            <person name="Williams K.H."/>
            <person name="Hubbard S.S."/>
            <person name="Banfield J.F."/>
        </authorList>
    </citation>
    <scope>NUCLEOTIDE SEQUENCE [LARGE SCALE GENOMIC DNA]</scope>
</reference>
<gene>
    <name evidence="10" type="primary">grpE</name>
    <name evidence="12" type="ORF">A3A24_01375</name>
</gene>
<dbReference type="FunFam" id="2.30.22.10:FF:000001">
    <property type="entry name" value="Protein GrpE"/>
    <property type="match status" value="1"/>
</dbReference>
<evidence type="ECO:0000256" key="6">
    <source>
        <dbReference type="ARBA" id="ARBA00023186"/>
    </source>
</evidence>
<comment type="subcellular location">
    <subcellularLocation>
        <location evidence="1 10">Cytoplasm</location>
    </subcellularLocation>
</comment>
<dbReference type="PANTHER" id="PTHR21237:SF23">
    <property type="entry name" value="GRPE PROTEIN HOMOLOG, MITOCHONDRIAL"/>
    <property type="match status" value="1"/>
</dbReference>